<proteinExistence type="predicted"/>
<sequence length="1025" mass="112322">MTLQISILHFSLFFFSILLPCIITLLYTPSSVLAAPTLLGNETDTLALLAIKARITKDPLGLMSSWNDSLHFCNWKGVICGRLHQRVTTLNLSYHELEGSLSPHIGNLTFLRGISLEKNYFHGEIPQDIGRLFRLKYINFSNNSFSGEIPANLSGCSSLVMLRLGFNNLMGKIPSQLASLQKLERVQLHYNNFSGRIPDSFGNFSSVRSFSMSVNGLEGSIPETLGRLETLNFLGLGLNKLVGAIPNSIFNLSSLMVLTLPYNQLHGNLPSNLGFTLPNLQVLNIGHNQFTGPLPQSLSNASNLIEFDIDGSNFTGEVQIDFGGLPGLWWLVLASNHLGKDLSFFDSLKKCRNLQILDLSSNQFGGVLPNSIGELSTQLVQFRLGGNKLSGSIPTDIGNLINLTDLTIESNNLTGSIPSVIGNLRMLRRLDLSGNSFSGLIPSAIGNITQLYTLHLEKNQLVGRIPSTLENLQKLQDLDLSQNNLQGFIPREIMRLSFLTISLNLAKNQLTGFLPSEVGNLKNLGSLDVSQNKLSGEIPASLGSCVALEFLHMEGNFFEGVFPVTFGSLRGLRDLDLSHNFLSGQIPEFLRNLSLTSLNLSFNQFAGEVPADGLFKNASSISIVGNDKLCGGVAELKLPSCDEPTKGKLSRSLKVVILLLSGLVGLVLITSLLITSLLRKKRTETSSGSSPINKDLLLNVSYENLRTATGGFSSNNLIGTGSFGSVYKGILDANQTVVAVKVLFLQQRGALKSFMAECEALRNIRHRNLVKVITACSSLDFRGNDFKALVYEFMPNGSLESWLYPDPNAQDLNDSHRILSLLQRLKIAIDVAAALEYLHYHCEKPVVHCDLKPSNVLLDNDMTAHVGDFGLTRFIPEATRSNQSSSTGLKGTVGYTAPEYGMGSQVSTYGDVYSYGILLLEIFTGRRPISDMFTEGLDLHNFVKMALPERISEVLDPLFVAGGEKDKEETVIGNIKQGQIRESLIRILKIGIACSVESPRERMDIHHVVNNLQKVRSTLLRYGIN</sequence>
<comment type="caution">
    <text evidence="1">The sequence shown here is derived from an EMBL/GenBank/DDBJ whole genome shotgun (WGS) entry which is preliminary data.</text>
</comment>
<dbReference type="EMBL" id="CM051405">
    <property type="protein sequence ID" value="KAJ4704462.1"/>
    <property type="molecule type" value="Genomic_DNA"/>
</dbReference>
<gene>
    <name evidence="1" type="ORF">OWV82_021365</name>
</gene>
<name>A0ACC1WZL4_MELAZ</name>
<dbReference type="Proteomes" id="UP001164539">
    <property type="component" value="Chromosome 12"/>
</dbReference>
<organism evidence="1 2">
    <name type="scientific">Melia azedarach</name>
    <name type="common">Chinaberry tree</name>
    <dbReference type="NCBI Taxonomy" id="155640"/>
    <lineage>
        <taxon>Eukaryota</taxon>
        <taxon>Viridiplantae</taxon>
        <taxon>Streptophyta</taxon>
        <taxon>Embryophyta</taxon>
        <taxon>Tracheophyta</taxon>
        <taxon>Spermatophyta</taxon>
        <taxon>Magnoliopsida</taxon>
        <taxon>eudicotyledons</taxon>
        <taxon>Gunneridae</taxon>
        <taxon>Pentapetalae</taxon>
        <taxon>rosids</taxon>
        <taxon>malvids</taxon>
        <taxon>Sapindales</taxon>
        <taxon>Meliaceae</taxon>
        <taxon>Melia</taxon>
    </lineage>
</organism>
<keyword evidence="2" id="KW-1185">Reference proteome</keyword>
<evidence type="ECO:0000313" key="2">
    <source>
        <dbReference type="Proteomes" id="UP001164539"/>
    </source>
</evidence>
<accession>A0ACC1WZL4</accession>
<protein>
    <submittedName>
        <fullName evidence="1">Receptor-kinase</fullName>
    </submittedName>
</protein>
<keyword evidence="1" id="KW-0675">Receptor</keyword>
<reference evidence="1 2" key="1">
    <citation type="journal article" date="2023" name="Science">
        <title>Complex scaffold remodeling in plant triterpene biosynthesis.</title>
        <authorList>
            <person name="De La Pena R."/>
            <person name="Hodgson H."/>
            <person name="Liu J.C."/>
            <person name="Stephenson M.J."/>
            <person name="Martin A.C."/>
            <person name="Owen C."/>
            <person name="Harkess A."/>
            <person name="Leebens-Mack J."/>
            <person name="Jimenez L.E."/>
            <person name="Osbourn A."/>
            <person name="Sattely E.S."/>
        </authorList>
    </citation>
    <scope>NUCLEOTIDE SEQUENCE [LARGE SCALE GENOMIC DNA]</scope>
    <source>
        <strain evidence="2">cv. JPN11</strain>
        <tissue evidence="1">Leaf</tissue>
    </source>
</reference>
<evidence type="ECO:0000313" key="1">
    <source>
        <dbReference type="EMBL" id="KAJ4704462.1"/>
    </source>
</evidence>